<protein>
    <submittedName>
        <fullName evidence="18">Polysaccharide biosynthesis tyrosine autokinase</fullName>
        <ecNumber evidence="18">2.7.10.2</ecNumber>
    </submittedName>
</protein>
<keyword evidence="4" id="KW-1003">Cell membrane</keyword>
<comment type="catalytic activity">
    <reaction evidence="14">
        <text>L-tyrosyl-[protein] + ATP = O-phospho-L-tyrosyl-[protein] + ADP + H(+)</text>
        <dbReference type="Rhea" id="RHEA:10596"/>
        <dbReference type="Rhea" id="RHEA-COMP:10136"/>
        <dbReference type="Rhea" id="RHEA-COMP:20101"/>
        <dbReference type="ChEBI" id="CHEBI:15378"/>
        <dbReference type="ChEBI" id="CHEBI:30616"/>
        <dbReference type="ChEBI" id="CHEBI:46858"/>
        <dbReference type="ChEBI" id="CHEBI:61978"/>
        <dbReference type="ChEBI" id="CHEBI:456216"/>
    </reaction>
</comment>
<evidence type="ECO:0000256" key="14">
    <source>
        <dbReference type="ARBA" id="ARBA00053015"/>
    </source>
</evidence>
<comment type="subcellular location">
    <subcellularLocation>
        <location evidence="1">Cell inner membrane</location>
        <topology evidence="1">Multi-pass membrane protein</topology>
    </subcellularLocation>
</comment>
<evidence type="ECO:0000256" key="13">
    <source>
        <dbReference type="ARBA" id="ARBA00023137"/>
    </source>
</evidence>
<evidence type="ECO:0000256" key="9">
    <source>
        <dbReference type="ARBA" id="ARBA00022777"/>
    </source>
</evidence>
<evidence type="ECO:0000259" key="17">
    <source>
        <dbReference type="Pfam" id="PF13614"/>
    </source>
</evidence>
<organism evidence="18 19">
    <name type="scientific">Williamsia herbipolensis</name>
    <dbReference type="NCBI Taxonomy" id="1603258"/>
    <lineage>
        <taxon>Bacteria</taxon>
        <taxon>Bacillati</taxon>
        <taxon>Actinomycetota</taxon>
        <taxon>Actinomycetes</taxon>
        <taxon>Mycobacteriales</taxon>
        <taxon>Nocardiaceae</taxon>
        <taxon>Williamsia</taxon>
    </lineage>
</organism>
<dbReference type="PANTHER" id="PTHR32309">
    <property type="entry name" value="TYROSINE-PROTEIN KINASE"/>
    <property type="match status" value="1"/>
</dbReference>
<dbReference type="GO" id="GO:0005886">
    <property type="term" value="C:plasma membrane"/>
    <property type="evidence" value="ECO:0007669"/>
    <property type="project" value="UniProtKB-SubCell"/>
</dbReference>
<evidence type="ECO:0000256" key="12">
    <source>
        <dbReference type="ARBA" id="ARBA00023136"/>
    </source>
</evidence>
<dbReference type="AlphaFoldDB" id="A0AAU4K746"/>
<dbReference type="InterPro" id="IPR005702">
    <property type="entry name" value="Wzc-like_C"/>
</dbReference>
<keyword evidence="11 15" id="KW-1133">Transmembrane helix</keyword>
<dbReference type="SUPFAM" id="SSF52540">
    <property type="entry name" value="P-loop containing nucleoside triphosphate hydrolases"/>
    <property type="match status" value="1"/>
</dbReference>
<evidence type="ECO:0000256" key="1">
    <source>
        <dbReference type="ARBA" id="ARBA00004429"/>
    </source>
</evidence>
<evidence type="ECO:0000313" key="19">
    <source>
        <dbReference type="Proteomes" id="UP001432128"/>
    </source>
</evidence>
<evidence type="ECO:0000256" key="6">
    <source>
        <dbReference type="ARBA" id="ARBA00022679"/>
    </source>
</evidence>
<dbReference type="Pfam" id="PF02706">
    <property type="entry name" value="Wzz"/>
    <property type="match status" value="1"/>
</dbReference>
<dbReference type="GO" id="GO:0005524">
    <property type="term" value="F:ATP binding"/>
    <property type="evidence" value="ECO:0007669"/>
    <property type="project" value="UniProtKB-KW"/>
</dbReference>
<keyword evidence="7 15" id="KW-0812">Transmembrane</keyword>
<evidence type="ECO:0000256" key="3">
    <source>
        <dbReference type="ARBA" id="ARBA00008883"/>
    </source>
</evidence>
<reference evidence="18 19" key="1">
    <citation type="submission" date="2022-10" db="EMBL/GenBank/DDBJ databases">
        <title>The complete genomes of actinobacterial strains from the NBC collection.</title>
        <authorList>
            <person name="Joergensen T.S."/>
            <person name="Alvarez Arevalo M."/>
            <person name="Sterndorff E.B."/>
            <person name="Faurdal D."/>
            <person name="Vuksanovic O."/>
            <person name="Mourched A.-S."/>
            <person name="Charusanti P."/>
            <person name="Shaw S."/>
            <person name="Blin K."/>
            <person name="Weber T."/>
        </authorList>
    </citation>
    <scope>NUCLEOTIDE SEQUENCE [LARGE SCALE GENOMIC DNA]</scope>
    <source>
        <strain evidence="18 19">NBC_00319</strain>
    </source>
</reference>
<feature type="transmembrane region" description="Helical" evidence="15">
    <location>
        <begin position="180"/>
        <end position="197"/>
    </location>
</feature>
<dbReference type="Gene3D" id="3.40.50.300">
    <property type="entry name" value="P-loop containing nucleotide triphosphate hydrolases"/>
    <property type="match status" value="1"/>
</dbReference>
<dbReference type="RefSeq" id="WP_328858753.1">
    <property type="nucleotide sequence ID" value="NZ_CP108021.1"/>
</dbReference>
<evidence type="ECO:0000256" key="15">
    <source>
        <dbReference type="SAM" id="Phobius"/>
    </source>
</evidence>
<keyword evidence="12 15" id="KW-0472">Membrane</keyword>
<evidence type="ECO:0000256" key="2">
    <source>
        <dbReference type="ARBA" id="ARBA00006683"/>
    </source>
</evidence>
<evidence type="ECO:0000256" key="5">
    <source>
        <dbReference type="ARBA" id="ARBA00022519"/>
    </source>
</evidence>
<dbReference type="Proteomes" id="UP001432128">
    <property type="component" value="Chromosome"/>
</dbReference>
<feature type="domain" description="AAA" evidence="17">
    <location>
        <begin position="277"/>
        <end position="393"/>
    </location>
</feature>
<feature type="transmembrane region" description="Helical" evidence="15">
    <location>
        <begin position="16"/>
        <end position="34"/>
    </location>
</feature>
<evidence type="ECO:0000256" key="7">
    <source>
        <dbReference type="ARBA" id="ARBA00022692"/>
    </source>
</evidence>
<accession>A0AAU4K746</accession>
<sequence>MERASLEGVLGSLRRGWLMIAVSALAIGLLAWIYCVLQTPIYQATATMYVTSGTDDNSQTAYQGSLASQQRVTSYTKLVNSDAVVRQALQSANLDLSVEDAKADVSATSTTETVLLNISAVNKDRAEAEKLANAISTAMTSYVSRLETPSGGGQPLAKLTLVTPADASDSPVTPKTTRDVGLGVVVGLLLGVLGVLARARFSNKIRDESDIAGVSDTPVLGSIPTDELLKKRGLIDFKGGATPSAEAFRKIRTNLAFANVDSPPKIILVTSPIAVEGKTTTAMNLAAALVEAGNRVVLVDADLRRPQVDTRSGLLGDIGLTNALRGDGDLSDLVQPSAVDGLWVLASGPRPPNPAELLASKRAGTTLSELATSFDYVIVDSAPVLPVTDAAVLAQWVDGILLVARSGSTRFGDLSDAHDQLTNSGTAVIGFVLTEAPTSKGRYGYYAVNPAQKKSLFGRNREPKAIEQVLEPKRKPKH</sequence>
<dbReference type="PANTHER" id="PTHR32309:SF31">
    <property type="entry name" value="CAPSULAR EXOPOLYSACCHARIDE FAMILY"/>
    <property type="match status" value="1"/>
</dbReference>
<keyword evidence="13" id="KW-0829">Tyrosine-protein kinase</keyword>
<dbReference type="KEGG" id="whr:OG579_08370"/>
<dbReference type="InterPro" id="IPR050445">
    <property type="entry name" value="Bact_polysacc_biosynth/exp"/>
</dbReference>
<evidence type="ECO:0000256" key="10">
    <source>
        <dbReference type="ARBA" id="ARBA00022840"/>
    </source>
</evidence>
<evidence type="ECO:0000256" key="8">
    <source>
        <dbReference type="ARBA" id="ARBA00022741"/>
    </source>
</evidence>
<keyword evidence="19" id="KW-1185">Reference proteome</keyword>
<gene>
    <name evidence="18" type="ORF">OG579_08370</name>
</gene>
<keyword evidence="5" id="KW-0997">Cell inner membrane</keyword>
<feature type="domain" description="Polysaccharide chain length determinant N-terminal" evidence="16">
    <location>
        <begin position="6"/>
        <end position="90"/>
    </location>
</feature>
<dbReference type="NCBIfam" id="TIGR01007">
    <property type="entry name" value="eps_fam"/>
    <property type="match status" value="1"/>
</dbReference>
<dbReference type="InterPro" id="IPR025669">
    <property type="entry name" value="AAA_dom"/>
</dbReference>
<dbReference type="CDD" id="cd05387">
    <property type="entry name" value="BY-kinase"/>
    <property type="match status" value="1"/>
</dbReference>
<evidence type="ECO:0000259" key="16">
    <source>
        <dbReference type="Pfam" id="PF02706"/>
    </source>
</evidence>
<evidence type="ECO:0000256" key="11">
    <source>
        <dbReference type="ARBA" id="ARBA00022989"/>
    </source>
</evidence>
<keyword evidence="9" id="KW-0418">Kinase</keyword>
<evidence type="ECO:0000313" key="18">
    <source>
        <dbReference type="EMBL" id="WUM21769.1"/>
    </source>
</evidence>
<evidence type="ECO:0000256" key="4">
    <source>
        <dbReference type="ARBA" id="ARBA00022475"/>
    </source>
</evidence>
<dbReference type="InterPro" id="IPR003856">
    <property type="entry name" value="LPS_length_determ_N"/>
</dbReference>
<keyword evidence="6 18" id="KW-0808">Transferase</keyword>
<comment type="similarity">
    <text evidence="2">Belongs to the CpsC/CapA family.</text>
</comment>
<dbReference type="Pfam" id="PF13614">
    <property type="entry name" value="AAA_31"/>
    <property type="match status" value="1"/>
</dbReference>
<dbReference type="GO" id="GO:0004715">
    <property type="term" value="F:non-membrane spanning protein tyrosine kinase activity"/>
    <property type="evidence" value="ECO:0007669"/>
    <property type="project" value="UniProtKB-EC"/>
</dbReference>
<dbReference type="InterPro" id="IPR027417">
    <property type="entry name" value="P-loop_NTPase"/>
</dbReference>
<comment type="similarity">
    <text evidence="3">Belongs to the etk/wzc family.</text>
</comment>
<dbReference type="EC" id="2.7.10.2" evidence="18"/>
<name>A0AAU4K746_9NOCA</name>
<keyword evidence="10" id="KW-0067">ATP-binding</keyword>
<proteinExistence type="inferred from homology"/>
<dbReference type="EMBL" id="CP108021">
    <property type="protein sequence ID" value="WUM21769.1"/>
    <property type="molecule type" value="Genomic_DNA"/>
</dbReference>
<keyword evidence="8" id="KW-0547">Nucleotide-binding</keyword>